<evidence type="ECO:0000313" key="6">
    <source>
        <dbReference type="EMBL" id="MBA5630106.1"/>
    </source>
</evidence>
<evidence type="ECO:0000256" key="2">
    <source>
        <dbReference type="ARBA" id="ARBA00023136"/>
    </source>
</evidence>
<evidence type="ECO:0000256" key="4">
    <source>
        <dbReference type="SAM" id="MobiDB-lite"/>
    </source>
</evidence>
<evidence type="ECO:0000259" key="5">
    <source>
        <dbReference type="Pfam" id="PF13525"/>
    </source>
</evidence>
<feature type="domain" description="Outer membrane lipoprotein BamD-like" evidence="5">
    <location>
        <begin position="34"/>
        <end position="217"/>
    </location>
</feature>
<gene>
    <name evidence="6" type="primary">bamD</name>
    <name evidence="6" type="ORF">HU137_10015</name>
</gene>
<comment type="caution">
    <text evidence="6">The sequence shown here is derived from an EMBL/GenBank/DDBJ whole genome shotgun (WGS) entry which is preliminary data.</text>
</comment>
<protein>
    <submittedName>
        <fullName evidence="6">Outer membrane protein assembly factor BamD</fullName>
    </submittedName>
</protein>
<feature type="compositionally biased region" description="Basic and acidic residues" evidence="4">
    <location>
        <begin position="269"/>
        <end position="279"/>
    </location>
</feature>
<keyword evidence="7" id="KW-1185">Reference proteome</keyword>
<keyword evidence="3" id="KW-0998">Cell outer membrane</keyword>
<accession>A0A838ZSZ7</accession>
<dbReference type="AlphaFoldDB" id="A0A838ZSZ7"/>
<sequence length="288" mass="33380">MFKKLGVLLIMMAVVVSCNKRFEKAMKSTDKDFILQTANEFYEEGKWANAIELYAKVSSAFAGTEHAADIAYKQADANFQDKNYRLAAHQFKTFYITNPTDPRAEEAAYRSAYSFYTDSPDYNLDQTSTYSAIDELQSFINAYPNSSRVEEANGYINELRQKLEKKAFEIAKIYYKTLKYKAAGIAFDNMLDDYPDTKFREEAMMYSLRSKYELAVNFSRFDRKELRLQEALTQYRLFTKAFPSSKFSDEANKINQKVEADFTKHKESLAKIEQDKKENPTQSTPILN</sequence>
<dbReference type="InterPro" id="IPR017689">
    <property type="entry name" value="BamD"/>
</dbReference>
<dbReference type="InterPro" id="IPR039565">
    <property type="entry name" value="BamD-like"/>
</dbReference>
<dbReference type="Proteomes" id="UP000552241">
    <property type="component" value="Unassembled WGS sequence"/>
</dbReference>
<name>A0A838ZSZ7_9FLAO</name>
<keyword evidence="1" id="KW-0732">Signal</keyword>
<dbReference type="NCBIfam" id="TIGR03302">
    <property type="entry name" value="OM_YfiO"/>
    <property type="match status" value="1"/>
</dbReference>
<feature type="region of interest" description="Disordered" evidence="4">
    <location>
        <begin position="269"/>
        <end position="288"/>
    </location>
</feature>
<reference evidence="6 7" key="1">
    <citation type="submission" date="2020-07" db="EMBL/GenBank/DDBJ databases">
        <title>Moheibacter lacus sp. nov., a member of the family Flavobacteriaceae isolated from freshwater lake sediment.</title>
        <authorList>
            <person name="Liu Y."/>
        </authorList>
    </citation>
    <scope>NUCLEOTIDE SEQUENCE [LARGE SCALE GENOMIC DNA]</scope>
    <source>
        <strain evidence="6 7">BDHS18</strain>
    </source>
</reference>
<dbReference type="EMBL" id="JACDZE010000003">
    <property type="protein sequence ID" value="MBA5630106.1"/>
    <property type="molecule type" value="Genomic_DNA"/>
</dbReference>
<dbReference type="Gene3D" id="1.25.40.10">
    <property type="entry name" value="Tetratricopeptide repeat domain"/>
    <property type="match status" value="1"/>
</dbReference>
<dbReference type="RefSeq" id="WP_182043711.1">
    <property type="nucleotide sequence ID" value="NZ_JACDZE010000003.1"/>
</dbReference>
<evidence type="ECO:0000256" key="1">
    <source>
        <dbReference type="ARBA" id="ARBA00022729"/>
    </source>
</evidence>
<keyword evidence="2" id="KW-0472">Membrane</keyword>
<dbReference type="Pfam" id="PF13525">
    <property type="entry name" value="YfiO"/>
    <property type="match status" value="1"/>
</dbReference>
<organism evidence="6 7">
    <name type="scientific">Moheibacter lacus</name>
    <dbReference type="NCBI Taxonomy" id="2745851"/>
    <lineage>
        <taxon>Bacteria</taxon>
        <taxon>Pseudomonadati</taxon>
        <taxon>Bacteroidota</taxon>
        <taxon>Flavobacteriia</taxon>
        <taxon>Flavobacteriales</taxon>
        <taxon>Weeksellaceae</taxon>
        <taxon>Moheibacter</taxon>
    </lineage>
</organism>
<dbReference type="InterPro" id="IPR011990">
    <property type="entry name" value="TPR-like_helical_dom_sf"/>
</dbReference>
<evidence type="ECO:0000256" key="3">
    <source>
        <dbReference type="ARBA" id="ARBA00023237"/>
    </source>
</evidence>
<proteinExistence type="predicted"/>
<dbReference type="PROSITE" id="PS51257">
    <property type="entry name" value="PROKAR_LIPOPROTEIN"/>
    <property type="match status" value="1"/>
</dbReference>
<evidence type="ECO:0000313" key="7">
    <source>
        <dbReference type="Proteomes" id="UP000552241"/>
    </source>
</evidence>